<evidence type="ECO:0000313" key="2">
    <source>
        <dbReference type="EMBL" id="KAF2165988.1"/>
    </source>
</evidence>
<keyword evidence="3" id="KW-1185">Reference proteome</keyword>
<accession>A0A6A6CII3</accession>
<dbReference type="PANTHER" id="PTHR42085">
    <property type="entry name" value="F-BOX DOMAIN-CONTAINING PROTEIN"/>
    <property type="match status" value="1"/>
</dbReference>
<name>A0A6A6CII3_ZASCE</name>
<gene>
    <name evidence="2" type="ORF">M409DRAFT_23715</name>
</gene>
<organism evidence="2 3">
    <name type="scientific">Zasmidium cellare ATCC 36951</name>
    <dbReference type="NCBI Taxonomy" id="1080233"/>
    <lineage>
        <taxon>Eukaryota</taxon>
        <taxon>Fungi</taxon>
        <taxon>Dikarya</taxon>
        <taxon>Ascomycota</taxon>
        <taxon>Pezizomycotina</taxon>
        <taxon>Dothideomycetes</taxon>
        <taxon>Dothideomycetidae</taxon>
        <taxon>Mycosphaerellales</taxon>
        <taxon>Mycosphaerellaceae</taxon>
        <taxon>Zasmidium</taxon>
    </lineage>
</organism>
<protein>
    <recommendedName>
        <fullName evidence="1">DUF7730 domain-containing protein</fullName>
    </recommendedName>
</protein>
<proteinExistence type="predicted"/>
<dbReference type="PANTHER" id="PTHR42085:SF1">
    <property type="entry name" value="F-BOX DOMAIN-CONTAINING PROTEIN"/>
    <property type="match status" value="1"/>
</dbReference>
<dbReference type="GeneID" id="54560189"/>
<dbReference type="Pfam" id="PF24864">
    <property type="entry name" value="DUF7730"/>
    <property type="match status" value="1"/>
</dbReference>
<dbReference type="RefSeq" id="XP_033666877.1">
    <property type="nucleotide sequence ID" value="XM_033806917.1"/>
</dbReference>
<dbReference type="Proteomes" id="UP000799537">
    <property type="component" value="Unassembled WGS sequence"/>
</dbReference>
<sequence length="433" mass="49598">MARRKKTSPMADQTGCRLLGLPAELRNRIYGLVLSCTSHRIPCCNSRLNIGEKKKHGAPGLLLTCKQIHTETISMFYAHVTFYVTNWWDLAPWLSKIGLARQQQINTIHYESSSYWYGTFQSQETLRHLGTRAARHRKWVLQDVHQSGPILGDDKVYVRMYLPGTKIYWTNEPKKIAEMFVEKLREIKKRPGKINSSAACFLQPIAKLLDLVSASHMAIFASHIHIMPPHAKHAETDLAARPFRFLDLAAELRNRIYEYAFFRVEVELPVSGPRDDKSERFPPAPSLLVACKQTYTEALTIYYSESAFYSECSRPMRQWLEFIGSIRRRQVSFVGHAGPIRMAKSASLSQARLHEIPDEKIHVRFVFPTLPGISTYWTNDPEGTAKKFGEHLGEIRTKRYGGSRPMTHHGRSSWLMLDSFGLGEDESKSDDED</sequence>
<feature type="domain" description="DUF7730" evidence="1">
    <location>
        <begin position="53"/>
        <end position="189"/>
    </location>
</feature>
<evidence type="ECO:0000259" key="1">
    <source>
        <dbReference type="Pfam" id="PF24864"/>
    </source>
</evidence>
<evidence type="ECO:0000313" key="3">
    <source>
        <dbReference type="Proteomes" id="UP000799537"/>
    </source>
</evidence>
<dbReference type="AlphaFoldDB" id="A0A6A6CII3"/>
<dbReference type="InterPro" id="IPR056632">
    <property type="entry name" value="DUF7730"/>
</dbReference>
<dbReference type="OrthoDB" id="3650564at2759"/>
<reference evidence="2" key="1">
    <citation type="journal article" date="2020" name="Stud. Mycol.">
        <title>101 Dothideomycetes genomes: a test case for predicting lifestyles and emergence of pathogens.</title>
        <authorList>
            <person name="Haridas S."/>
            <person name="Albert R."/>
            <person name="Binder M."/>
            <person name="Bloem J."/>
            <person name="Labutti K."/>
            <person name="Salamov A."/>
            <person name="Andreopoulos B."/>
            <person name="Baker S."/>
            <person name="Barry K."/>
            <person name="Bills G."/>
            <person name="Bluhm B."/>
            <person name="Cannon C."/>
            <person name="Castanera R."/>
            <person name="Culley D."/>
            <person name="Daum C."/>
            <person name="Ezra D."/>
            <person name="Gonzalez J."/>
            <person name="Henrissat B."/>
            <person name="Kuo A."/>
            <person name="Liang C."/>
            <person name="Lipzen A."/>
            <person name="Lutzoni F."/>
            <person name="Magnuson J."/>
            <person name="Mondo S."/>
            <person name="Nolan M."/>
            <person name="Ohm R."/>
            <person name="Pangilinan J."/>
            <person name="Park H.-J."/>
            <person name="Ramirez L."/>
            <person name="Alfaro M."/>
            <person name="Sun H."/>
            <person name="Tritt A."/>
            <person name="Yoshinaga Y."/>
            <person name="Zwiers L.-H."/>
            <person name="Turgeon B."/>
            <person name="Goodwin S."/>
            <person name="Spatafora J."/>
            <person name="Crous P."/>
            <person name="Grigoriev I."/>
        </authorList>
    </citation>
    <scope>NUCLEOTIDE SEQUENCE</scope>
    <source>
        <strain evidence="2">ATCC 36951</strain>
    </source>
</reference>
<dbReference type="InterPro" id="IPR038883">
    <property type="entry name" value="AN11006-like"/>
</dbReference>
<dbReference type="EMBL" id="ML993598">
    <property type="protein sequence ID" value="KAF2165988.1"/>
    <property type="molecule type" value="Genomic_DNA"/>
</dbReference>